<dbReference type="Ensembl" id="ENSPTIT00000016677.1">
    <property type="protein sequence ID" value="ENSPTIP00000012646.1"/>
    <property type="gene ID" value="ENSPTIG00000012658.1"/>
</dbReference>
<accession>A0A8C9M7X0</accession>
<feature type="coiled-coil region" evidence="1">
    <location>
        <begin position="36"/>
        <end position="77"/>
    </location>
</feature>
<dbReference type="Proteomes" id="UP000675900">
    <property type="component" value="Unassembled WGS sequence"/>
</dbReference>
<dbReference type="AlphaFoldDB" id="A0A8C9M7X0"/>
<dbReference type="PANTHER" id="PTHR31663:SF4">
    <property type="entry name" value="COILED-COIL DOMAIN-CONTAINING PROTEIN 3"/>
    <property type="match status" value="1"/>
</dbReference>
<dbReference type="InterPro" id="IPR040311">
    <property type="entry name" value="CCDC3"/>
</dbReference>
<evidence type="ECO:0000313" key="3">
    <source>
        <dbReference type="Proteomes" id="UP000675900"/>
    </source>
</evidence>
<keyword evidence="1" id="KW-0175">Coiled coil</keyword>
<reference evidence="2" key="1">
    <citation type="submission" date="2025-08" db="UniProtKB">
        <authorList>
            <consortium name="Ensembl"/>
        </authorList>
    </citation>
    <scope>IDENTIFICATION</scope>
</reference>
<reference evidence="2" key="2">
    <citation type="submission" date="2025-09" db="UniProtKB">
        <authorList>
            <consortium name="Ensembl"/>
        </authorList>
    </citation>
    <scope>IDENTIFICATION</scope>
</reference>
<keyword evidence="3" id="KW-1185">Reference proteome</keyword>
<evidence type="ECO:0000313" key="2">
    <source>
        <dbReference type="Ensembl" id="ENSPTIP00000012646.1"/>
    </source>
</evidence>
<sequence length="117" mass="13242">ISQSFEVLKPGYNETHLPLPWPLLSQLMCSSVQKALFEEEDHVKKLQQKVATLEKRNKQLRDRVKKVKRSLRQARKNGRHLELVNQKLSEKLAAAAGAVPHINALGQEPPAATYLRG</sequence>
<dbReference type="PANTHER" id="PTHR31663">
    <property type="entry name" value="COILED-COIL DOMAIN-CONTAINING PROTEIN 3"/>
    <property type="match status" value="1"/>
</dbReference>
<dbReference type="GeneTree" id="ENSGT00390000014429"/>
<proteinExistence type="predicted"/>
<protein>
    <recommendedName>
        <fullName evidence="4">Coiled-coil domain-containing protein 3</fullName>
    </recommendedName>
</protein>
<evidence type="ECO:0000256" key="1">
    <source>
        <dbReference type="SAM" id="Coils"/>
    </source>
</evidence>
<evidence type="ECO:0008006" key="4">
    <source>
        <dbReference type="Google" id="ProtNLM"/>
    </source>
</evidence>
<organism evidence="2 3">
    <name type="scientific">Panthera tigris altaica</name>
    <name type="common">Siberian tiger</name>
    <dbReference type="NCBI Taxonomy" id="74533"/>
    <lineage>
        <taxon>Eukaryota</taxon>
        <taxon>Metazoa</taxon>
        <taxon>Chordata</taxon>
        <taxon>Craniata</taxon>
        <taxon>Vertebrata</taxon>
        <taxon>Euteleostomi</taxon>
        <taxon>Mammalia</taxon>
        <taxon>Eutheria</taxon>
        <taxon>Laurasiatheria</taxon>
        <taxon>Carnivora</taxon>
        <taxon>Feliformia</taxon>
        <taxon>Felidae</taxon>
        <taxon>Pantherinae</taxon>
        <taxon>Panthera</taxon>
    </lineage>
</organism>
<name>A0A8C9M7X0_PANTA</name>
<dbReference type="GO" id="GO:0005576">
    <property type="term" value="C:extracellular region"/>
    <property type="evidence" value="ECO:0007669"/>
    <property type="project" value="TreeGrafter"/>
</dbReference>
<dbReference type="GO" id="GO:0010629">
    <property type="term" value="P:negative regulation of gene expression"/>
    <property type="evidence" value="ECO:0007669"/>
    <property type="project" value="TreeGrafter"/>
</dbReference>